<reference evidence="1 2" key="1">
    <citation type="submission" date="2016-10" db="EMBL/GenBank/DDBJ databases">
        <authorList>
            <person name="de Groot N.N."/>
        </authorList>
    </citation>
    <scope>NUCLEOTIDE SEQUENCE [LARGE SCALE GENOMIC DNA]</scope>
    <source>
        <strain evidence="1 2">DSM 16619</strain>
    </source>
</reference>
<proteinExistence type="predicted"/>
<dbReference type="AlphaFoldDB" id="A0A1G6LD58"/>
<evidence type="ECO:0000313" key="2">
    <source>
        <dbReference type="Proteomes" id="UP000198781"/>
    </source>
</evidence>
<evidence type="ECO:0000313" key="1">
    <source>
        <dbReference type="EMBL" id="SDC41141.1"/>
    </source>
</evidence>
<keyword evidence="2" id="KW-1185">Reference proteome</keyword>
<sequence>MSSSHRTAQRQNQLFPIGALVYSEGVYRLVREGRLDPLPYVQRHMRGDWGDVSDEDWHANHAALPAGERLGSFYVVTRELNLHVFTLPDRSATHVVLPSEI</sequence>
<organism evidence="1 2">
    <name type="scientific">Paracidovorax valerianellae</name>
    <dbReference type="NCBI Taxonomy" id="187868"/>
    <lineage>
        <taxon>Bacteria</taxon>
        <taxon>Pseudomonadati</taxon>
        <taxon>Pseudomonadota</taxon>
        <taxon>Betaproteobacteria</taxon>
        <taxon>Burkholderiales</taxon>
        <taxon>Comamonadaceae</taxon>
        <taxon>Paracidovorax</taxon>
    </lineage>
</organism>
<protein>
    <recommendedName>
        <fullName evidence="3">FIG146805: Plasmid related protein</fullName>
    </recommendedName>
</protein>
<dbReference type="EMBL" id="FMZC01000002">
    <property type="protein sequence ID" value="SDC41141.1"/>
    <property type="molecule type" value="Genomic_DNA"/>
</dbReference>
<evidence type="ECO:0008006" key="3">
    <source>
        <dbReference type="Google" id="ProtNLM"/>
    </source>
</evidence>
<dbReference type="STRING" id="187868.SAMN05192589_102137"/>
<dbReference type="Proteomes" id="UP000198781">
    <property type="component" value="Unassembled WGS sequence"/>
</dbReference>
<accession>A0A1G6LD58</accession>
<gene>
    <name evidence="1" type="ORF">SAMN05192589_102137</name>
</gene>
<dbReference type="RefSeq" id="WP_092740358.1">
    <property type="nucleotide sequence ID" value="NZ_FMZC01000002.1"/>
</dbReference>
<dbReference type="OrthoDB" id="5522207at2"/>
<name>A0A1G6LD58_9BURK</name>